<keyword evidence="3" id="KW-1185">Reference proteome</keyword>
<dbReference type="Pfam" id="PF13560">
    <property type="entry name" value="HTH_31"/>
    <property type="match status" value="1"/>
</dbReference>
<organism evidence="2 3">
    <name type="scientific">Actinosynnema mirum (strain ATCC 29888 / DSM 43827 / JCM 3225 / NBRC 14064 / NCIMB 13271 / NRRL B-12336 / IMRU 3971 / 101)</name>
    <dbReference type="NCBI Taxonomy" id="446462"/>
    <lineage>
        <taxon>Bacteria</taxon>
        <taxon>Bacillati</taxon>
        <taxon>Actinomycetota</taxon>
        <taxon>Actinomycetes</taxon>
        <taxon>Pseudonocardiales</taxon>
        <taxon>Pseudonocardiaceae</taxon>
        <taxon>Actinosynnema</taxon>
    </lineage>
</organism>
<dbReference type="STRING" id="446462.Amir_3646"/>
<reference evidence="2 3" key="1">
    <citation type="journal article" date="2009" name="Stand. Genomic Sci.">
        <title>Complete genome sequence of Actinosynnema mirum type strain (101).</title>
        <authorList>
            <person name="Land M."/>
            <person name="Lapidus A."/>
            <person name="Mayilraj S."/>
            <person name="Chen F."/>
            <person name="Copeland A."/>
            <person name="Del Rio T.G."/>
            <person name="Nolan M."/>
            <person name="Lucas S."/>
            <person name="Tice H."/>
            <person name="Cheng J.F."/>
            <person name="Chertkov O."/>
            <person name="Bruce D."/>
            <person name="Goodwin L."/>
            <person name="Pitluck S."/>
            <person name="Rohde M."/>
            <person name="Goker M."/>
            <person name="Pati A."/>
            <person name="Ivanova N."/>
            <person name="Mavromatis K."/>
            <person name="Chen A."/>
            <person name="Palaniappan K."/>
            <person name="Hauser L."/>
            <person name="Chang Y.J."/>
            <person name="Jeffries C.C."/>
            <person name="Brettin T."/>
            <person name="Detter J.C."/>
            <person name="Han C."/>
            <person name="Chain P."/>
            <person name="Tindall B.J."/>
            <person name="Bristow J."/>
            <person name="Eisen J.A."/>
            <person name="Markowitz V."/>
            <person name="Hugenholtz P."/>
            <person name="Kyrpides N.C."/>
            <person name="Klenk H.P."/>
        </authorList>
    </citation>
    <scope>NUCLEOTIDE SEQUENCE [LARGE SCALE GENOMIC DNA]</scope>
    <source>
        <strain evidence="3">ATCC 29888 / DSM 43827 / JCM 3225 / NBRC 14064 / NCIMB 13271 / NRRL B-12336 / IMRU 3971 / 101</strain>
    </source>
</reference>
<evidence type="ECO:0000259" key="1">
    <source>
        <dbReference type="PROSITE" id="PS50943"/>
    </source>
</evidence>
<dbReference type="KEGG" id="ami:Amir_3646"/>
<evidence type="ECO:0000313" key="2">
    <source>
        <dbReference type="EMBL" id="ACU37531.1"/>
    </source>
</evidence>
<sequence length="301" mass="32823">MTRPFSAAPGTAGNVSTSLRDQVLDGYAQGRSIRELAEMTGRSYNIVRATLLNHGVALRRRGPSPSRSASASVTELAALLLAARAASGMSGRQAGALAEMSQSKLSKLENGLLAPHVDDVRKLARCYEVAPGVRDRMVELAQAGSLERRRRVLLHHVGKDLLPAVRRVELTAQIIRVLVLGAFPEQALHPVRNGARLVVVATETALRSPRVPLERIRLLRENRAVEWGVIPLTAPVELPNAGFVVFDDRMSVTELSTGVVVATRSEEVRFDLEIHREVSRHADFTSSHVGFPARFEELSGE</sequence>
<dbReference type="SUPFAM" id="SSF47413">
    <property type="entry name" value="lambda repressor-like DNA-binding domains"/>
    <property type="match status" value="1"/>
</dbReference>
<dbReference type="PROSITE" id="PS50943">
    <property type="entry name" value="HTH_CROC1"/>
    <property type="match status" value="1"/>
</dbReference>
<proteinExistence type="predicted"/>
<gene>
    <name evidence="2" type="ordered locus">Amir_3646</name>
</gene>
<dbReference type="InterPro" id="IPR045745">
    <property type="entry name" value="HTH_58_Actinobacteria-type"/>
</dbReference>
<dbReference type="AlphaFoldDB" id="C6WBW4"/>
<dbReference type="InterPro" id="IPR001387">
    <property type="entry name" value="Cro/C1-type_HTH"/>
</dbReference>
<evidence type="ECO:0000313" key="3">
    <source>
        <dbReference type="Proteomes" id="UP000002213"/>
    </source>
</evidence>
<dbReference type="SMART" id="SM00530">
    <property type="entry name" value="HTH_XRE"/>
    <property type="match status" value="1"/>
</dbReference>
<feature type="domain" description="HTH cro/C1-type" evidence="1">
    <location>
        <begin position="80"/>
        <end position="134"/>
    </location>
</feature>
<dbReference type="Gene3D" id="1.10.10.60">
    <property type="entry name" value="Homeodomain-like"/>
    <property type="match status" value="1"/>
</dbReference>
<dbReference type="GO" id="GO:0003677">
    <property type="term" value="F:DNA binding"/>
    <property type="evidence" value="ECO:0007669"/>
    <property type="project" value="InterPro"/>
</dbReference>
<dbReference type="InterPro" id="IPR010982">
    <property type="entry name" value="Lambda_DNA-bd_dom_sf"/>
</dbReference>
<protein>
    <submittedName>
        <fullName evidence="2">Helix-turn-helix domain protein</fullName>
    </submittedName>
</protein>
<dbReference type="HOGENOM" id="CLU_923265_0_0_11"/>
<dbReference type="CDD" id="cd00093">
    <property type="entry name" value="HTH_XRE"/>
    <property type="match status" value="1"/>
</dbReference>
<name>C6WBW4_ACTMD</name>
<dbReference type="Gene3D" id="1.10.260.40">
    <property type="entry name" value="lambda repressor-like DNA-binding domains"/>
    <property type="match status" value="1"/>
</dbReference>
<dbReference type="Pfam" id="PF19575">
    <property type="entry name" value="HTH_58"/>
    <property type="match status" value="1"/>
</dbReference>
<dbReference type="EMBL" id="CP001630">
    <property type="protein sequence ID" value="ACU37531.1"/>
    <property type="molecule type" value="Genomic_DNA"/>
</dbReference>
<dbReference type="Proteomes" id="UP000002213">
    <property type="component" value="Chromosome"/>
</dbReference>
<accession>C6WBW4</accession>